<evidence type="ECO:0000256" key="7">
    <source>
        <dbReference type="ARBA" id="ARBA00035136"/>
    </source>
</evidence>
<dbReference type="PANTHER" id="PTHR33398">
    <property type="entry name" value="30S RIBOSOMAL PROTEIN S20"/>
    <property type="match status" value="1"/>
</dbReference>
<feature type="region of interest" description="Disordered" evidence="9">
    <location>
        <begin position="1"/>
        <end position="28"/>
    </location>
</feature>
<keyword evidence="4 8" id="KW-0694">RNA-binding</keyword>
<evidence type="ECO:0000256" key="5">
    <source>
        <dbReference type="ARBA" id="ARBA00022980"/>
    </source>
</evidence>
<comment type="function">
    <text evidence="1 8">Binds directly to 16S ribosomal RNA.</text>
</comment>
<evidence type="ECO:0000256" key="9">
    <source>
        <dbReference type="SAM" id="MobiDB-lite"/>
    </source>
</evidence>
<gene>
    <name evidence="8" type="primary">rpsT</name>
    <name evidence="10" type="ORF">DRJ00_05905</name>
</gene>
<dbReference type="EMBL" id="QMPZ01000085">
    <property type="protein sequence ID" value="RLE08665.1"/>
    <property type="molecule type" value="Genomic_DNA"/>
</dbReference>
<evidence type="ECO:0000256" key="4">
    <source>
        <dbReference type="ARBA" id="ARBA00022884"/>
    </source>
</evidence>
<dbReference type="InterPro" id="IPR036510">
    <property type="entry name" value="Ribosomal_bS20_sf"/>
</dbReference>
<dbReference type="GO" id="GO:0015935">
    <property type="term" value="C:small ribosomal subunit"/>
    <property type="evidence" value="ECO:0007669"/>
    <property type="project" value="TreeGrafter"/>
</dbReference>
<reference evidence="10 11" key="1">
    <citation type="submission" date="2018-06" db="EMBL/GenBank/DDBJ databases">
        <title>Extensive metabolic versatility and redundancy in microbially diverse, dynamic hydrothermal sediments.</title>
        <authorList>
            <person name="Dombrowski N."/>
            <person name="Teske A."/>
            <person name="Baker B.J."/>
        </authorList>
    </citation>
    <scope>NUCLEOTIDE SEQUENCE [LARGE SCALE GENOMIC DNA]</scope>
    <source>
        <strain evidence="10">B47_G16</strain>
    </source>
</reference>
<evidence type="ECO:0000256" key="2">
    <source>
        <dbReference type="ARBA" id="ARBA00007634"/>
    </source>
</evidence>
<dbReference type="GO" id="GO:0070181">
    <property type="term" value="F:small ribosomal subunit rRNA binding"/>
    <property type="evidence" value="ECO:0007669"/>
    <property type="project" value="TreeGrafter"/>
</dbReference>
<dbReference type="HAMAP" id="MF_00500">
    <property type="entry name" value="Ribosomal_bS20"/>
    <property type="match status" value="1"/>
</dbReference>
<dbReference type="GO" id="GO:0005829">
    <property type="term" value="C:cytosol"/>
    <property type="evidence" value="ECO:0007669"/>
    <property type="project" value="TreeGrafter"/>
</dbReference>
<feature type="region of interest" description="Disordered" evidence="9">
    <location>
        <begin position="64"/>
        <end position="85"/>
    </location>
</feature>
<evidence type="ECO:0000256" key="1">
    <source>
        <dbReference type="ARBA" id="ARBA00003134"/>
    </source>
</evidence>
<dbReference type="InterPro" id="IPR002583">
    <property type="entry name" value="Ribosomal_bS20"/>
</dbReference>
<dbReference type="Proteomes" id="UP000279422">
    <property type="component" value="Unassembled WGS sequence"/>
</dbReference>
<dbReference type="PANTHER" id="PTHR33398:SF1">
    <property type="entry name" value="SMALL RIBOSOMAL SUBUNIT PROTEIN BS20C"/>
    <property type="match status" value="1"/>
</dbReference>
<dbReference type="FunFam" id="1.20.58.110:FF:000001">
    <property type="entry name" value="30S ribosomal protein S20"/>
    <property type="match status" value="1"/>
</dbReference>
<name>A0A497E376_UNCAE</name>
<evidence type="ECO:0000256" key="8">
    <source>
        <dbReference type="HAMAP-Rule" id="MF_00500"/>
    </source>
</evidence>
<dbReference type="SUPFAM" id="SSF46992">
    <property type="entry name" value="Ribosomal protein S20"/>
    <property type="match status" value="1"/>
</dbReference>
<keyword evidence="5 8" id="KW-0689">Ribosomal protein</keyword>
<comment type="similarity">
    <text evidence="2 8">Belongs to the bacterial ribosomal protein bS20 family.</text>
</comment>
<feature type="compositionally biased region" description="Basic residues" evidence="9">
    <location>
        <begin position="1"/>
        <end position="11"/>
    </location>
</feature>
<evidence type="ECO:0000313" key="10">
    <source>
        <dbReference type="EMBL" id="RLE08665.1"/>
    </source>
</evidence>
<protein>
    <recommendedName>
        <fullName evidence="7 8">Small ribosomal subunit protein bS20</fullName>
    </recommendedName>
</protein>
<accession>A0A497E376</accession>
<comment type="caution">
    <text evidence="10">The sequence shown here is derived from an EMBL/GenBank/DDBJ whole genome shotgun (WGS) entry which is preliminary data.</text>
</comment>
<dbReference type="Gene3D" id="1.20.58.110">
    <property type="entry name" value="Ribosomal protein S20"/>
    <property type="match status" value="1"/>
</dbReference>
<dbReference type="AlphaFoldDB" id="A0A497E376"/>
<evidence type="ECO:0000256" key="6">
    <source>
        <dbReference type="ARBA" id="ARBA00023274"/>
    </source>
</evidence>
<evidence type="ECO:0000256" key="3">
    <source>
        <dbReference type="ARBA" id="ARBA00022730"/>
    </source>
</evidence>
<proteinExistence type="inferred from homology"/>
<keyword evidence="6 8" id="KW-0687">Ribonucleoprotein</keyword>
<dbReference type="GO" id="GO:0003735">
    <property type="term" value="F:structural constituent of ribosome"/>
    <property type="evidence" value="ECO:0007669"/>
    <property type="project" value="InterPro"/>
</dbReference>
<dbReference type="NCBIfam" id="TIGR00029">
    <property type="entry name" value="S20"/>
    <property type="match status" value="1"/>
</dbReference>
<sequence>MARTKSAKKRARQNEERRERNRSVKSRTKNAIRKIRELINAKKVEEAKKLLPEVISLIDKASSKGVWHKNKSAREKSRLMRSLQG</sequence>
<organism evidence="10 11">
    <name type="scientific">Aerophobetes bacterium</name>
    <dbReference type="NCBI Taxonomy" id="2030807"/>
    <lineage>
        <taxon>Bacteria</taxon>
        <taxon>Candidatus Aerophobota</taxon>
    </lineage>
</organism>
<dbReference type="Pfam" id="PF01649">
    <property type="entry name" value="Ribosomal_S20p"/>
    <property type="match status" value="1"/>
</dbReference>
<evidence type="ECO:0000313" key="11">
    <source>
        <dbReference type="Proteomes" id="UP000279422"/>
    </source>
</evidence>
<feature type="compositionally biased region" description="Basic and acidic residues" evidence="9">
    <location>
        <begin position="12"/>
        <end position="22"/>
    </location>
</feature>
<keyword evidence="3 8" id="KW-0699">rRNA-binding</keyword>
<dbReference type="GO" id="GO:0006412">
    <property type="term" value="P:translation"/>
    <property type="evidence" value="ECO:0007669"/>
    <property type="project" value="UniProtKB-UniRule"/>
</dbReference>